<keyword evidence="3" id="KW-1185">Reference proteome</keyword>
<dbReference type="EMBL" id="KI631555">
    <property type="protein sequence ID" value="EYU26875.1"/>
    <property type="molecule type" value="Genomic_DNA"/>
</dbReference>
<evidence type="ECO:0000313" key="2">
    <source>
        <dbReference type="EMBL" id="EYU26875.1"/>
    </source>
</evidence>
<dbReference type="InterPro" id="IPR013708">
    <property type="entry name" value="Shikimate_DH-bd_N"/>
</dbReference>
<dbReference type="Gene3D" id="3.40.50.10860">
    <property type="entry name" value="Leucine Dehydrogenase, chain A, domain 1"/>
    <property type="match status" value="1"/>
</dbReference>
<dbReference type="InterPro" id="IPR046346">
    <property type="entry name" value="Aminoacid_DH-like_N_sf"/>
</dbReference>
<dbReference type="GO" id="GO:0009423">
    <property type="term" value="P:chorismate biosynthetic process"/>
    <property type="evidence" value="ECO:0000318"/>
    <property type="project" value="GO_Central"/>
</dbReference>
<reference evidence="2 3" key="1">
    <citation type="journal article" date="2013" name="Proc. Natl. Acad. Sci. U.S.A.">
        <title>Fine-scale variation in meiotic recombination in Mimulus inferred from population shotgun sequencing.</title>
        <authorList>
            <person name="Hellsten U."/>
            <person name="Wright K.M."/>
            <person name="Jenkins J."/>
            <person name="Shu S."/>
            <person name="Yuan Y."/>
            <person name="Wessler S.R."/>
            <person name="Schmutz J."/>
            <person name="Willis J.H."/>
            <person name="Rokhsar D.S."/>
        </authorList>
    </citation>
    <scope>NUCLEOTIDE SEQUENCE [LARGE SCALE GENOMIC DNA]</scope>
    <source>
        <strain evidence="3">cv. DUN x IM62</strain>
    </source>
</reference>
<evidence type="ECO:0000313" key="3">
    <source>
        <dbReference type="Proteomes" id="UP000030748"/>
    </source>
</evidence>
<protein>
    <recommendedName>
        <fullName evidence="1">Shikimate dehydrogenase substrate binding N-terminal domain-containing protein</fullName>
    </recommendedName>
</protein>
<dbReference type="PANTHER" id="PTHR21089">
    <property type="entry name" value="SHIKIMATE DEHYDROGENASE"/>
    <property type="match status" value="1"/>
</dbReference>
<dbReference type="InterPro" id="IPR022893">
    <property type="entry name" value="Shikimate_DH_fam"/>
</dbReference>
<gene>
    <name evidence="2" type="ORF">MIMGU_mgv1a018925mg</name>
</gene>
<name>A0A022QK40_ERYGU</name>
<dbReference type="GO" id="GO:0019632">
    <property type="term" value="P:shikimate metabolic process"/>
    <property type="evidence" value="ECO:0000318"/>
    <property type="project" value="GO_Central"/>
</dbReference>
<accession>A0A022QK40</accession>
<sequence length="208" mass="23221">TRINTKVIGLVSKPVSHSKGPLLHNPTFRHVGYNWIYVPMLVIDLNEFFRVYSTPDFSAFSVGIPYKEAIIGLCVKVHPLAQRIGVVNTIVRSPNDGEMVGNNTDYLEALSGKLFVLVGAGRALAFGAKIKGARATIFNIDFDRAKLLARAVSDEALHFEDLRRPDYKLVFDGVYNPRKTRLLKEADGAIVVSGVKIARKFMRVMERF</sequence>
<dbReference type="Pfam" id="PF08501">
    <property type="entry name" value="Shikimate_dh_N"/>
    <property type="match status" value="1"/>
</dbReference>
<feature type="non-terminal residue" evidence="2">
    <location>
        <position position="1"/>
    </location>
</feature>
<evidence type="ECO:0000259" key="1">
    <source>
        <dbReference type="Pfam" id="PF08501"/>
    </source>
</evidence>
<dbReference type="Proteomes" id="UP000030748">
    <property type="component" value="Unassembled WGS sequence"/>
</dbReference>
<dbReference type="SUPFAM" id="SSF53223">
    <property type="entry name" value="Aminoacid dehydrogenase-like, N-terminal domain"/>
    <property type="match status" value="1"/>
</dbReference>
<dbReference type="PANTHER" id="PTHR21089:SF10">
    <property type="entry name" value="BIFUNCTIONAL 3-DEHYDROQUINATE DEHYDRATASE_SHIKIMATE DEHYDROGENASE, CHLOROPLASTIC-LIKE ISOFORM X1"/>
    <property type="match status" value="1"/>
</dbReference>
<dbReference type="InterPro" id="IPR036291">
    <property type="entry name" value="NAD(P)-bd_dom_sf"/>
</dbReference>
<dbReference type="STRING" id="4155.A0A022QK40"/>
<dbReference type="AlphaFoldDB" id="A0A022QK40"/>
<proteinExistence type="predicted"/>
<dbReference type="SUPFAM" id="SSF51735">
    <property type="entry name" value="NAD(P)-binding Rossmann-fold domains"/>
    <property type="match status" value="1"/>
</dbReference>
<feature type="domain" description="Shikimate dehydrogenase substrate binding N-terminal" evidence="1">
    <location>
        <begin position="10"/>
        <end position="90"/>
    </location>
</feature>
<organism evidence="2 3">
    <name type="scientific">Erythranthe guttata</name>
    <name type="common">Yellow monkey flower</name>
    <name type="synonym">Mimulus guttatus</name>
    <dbReference type="NCBI Taxonomy" id="4155"/>
    <lineage>
        <taxon>Eukaryota</taxon>
        <taxon>Viridiplantae</taxon>
        <taxon>Streptophyta</taxon>
        <taxon>Embryophyta</taxon>
        <taxon>Tracheophyta</taxon>
        <taxon>Spermatophyta</taxon>
        <taxon>Magnoliopsida</taxon>
        <taxon>eudicotyledons</taxon>
        <taxon>Gunneridae</taxon>
        <taxon>Pentapetalae</taxon>
        <taxon>asterids</taxon>
        <taxon>lamiids</taxon>
        <taxon>Lamiales</taxon>
        <taxon>Phrymaceae</taxon>
        <taxon>Erythranthe</taxon>
    </lineage>
</organism>
<dbReference type="GO" id="GO:0004764">
    <property type="term" value="F:shikimate 3-dehydrogenase (NADP+) activity"/>
    <property type="evidence" value="ECO:0000318"/>
    <property type="project" value="GO_Central"/>
</dbReference>